<comment type="caution">
    <text evidence="1">The sequence shown here is derived from an EMBL/GenBank/DDBJ whole genome shotgun (WGS) entry which is preliminary data.</text>
</comment>
<dbReference type="RefSeq" id="XP_020430878.1">
    <property type="nucleotide sequence ID" value="XM_020579039.1"/>
</dbReference>
<evidence type="ECO:0000313" key="1">
    <source>
        <dbReference type="EMBL" id="EFA78754.1"/>
    </source>
</evidence>
<dbReference type="Proteomes" id="UP000001396">
    <property type="component" value="Unassembled WGS sequence"/>
</dbReference>
<dbReference type="GeneID" id="31363695"/>
<proteinExistence type="predicted"/>
<dbReference type="InParanoid" id="D3BIY0"/>
<name>D3BIY0_HETP5</name>
<protein>
    <submittedName>
        <fullName evidence="1">Uncharacterized protein</fullName>
    </submittedName>
</protein>
<accession>D3BIY0</accession>
<evidence type="ECO:0000313" key="2">
    <source>
        <dbReference type="Proteomes" id="UP000001396"/>
    </source>
</evidence>
<sequence length="109" mass="12863">MSIIQALHRIERFDPTKEYNDNYASPNPDEIRMSEPARRLQPQKCALEAGEDPESDLFKSERCIHQEGNMKCNSLILEYSNSNSRCIKHHAEYRMRRQRRPTLKKTNKA</sequence>
<dbReference type="AlphaFoldDB" id="D3BIY0"/>
<reference evidence="1 2" key="1">
    <citation type="journal article" date="2011" name="Genome Res.">
        <title>Phylogeny-wide analysis of social amoeba genomes highlights ancient origins for complex intercellular communication.</title>
        <authorList>
            <person name="Heidel A.J."/>
            <person name="Lawal H.M."/>
            <person name="Felder M."/>
            <person name="Schilde C."/>
            <person name="Helps N.R."/>
            <person name="Tunggal B."/>
            <person name="Rivero F."/>
            <person name="John U."/>
            <person name="Schleicher M."/>
            <person name="Eichinger L."/>
            <person name="Platzer M."/>
            <person name="Noegel A.A."/>
            <person name="Schaap P."/>
            <person name="Gloeckner G."/>
        </authorList>
    </citation>
    <scope>NUCLEOTIDE SEQUENCE [LARGE SCALE GENOMIC DNA]</scope>
    <source>
        <strain evidence="2">ATCC 26659 / Pp 5 / PN500</strain>
    </source>
</reference>
<organism evidence="1 2">
    <name type="scientific">Heterostelium pallidum (strain ATCC 26659 / Pp 5 / PN500)</name>
    <name type="common">Cellular slime mold</name>
    <name type="synonym">Polysphondylium pallidum</name>
    <dbReference type="NCBI Taxonomy" id="670386"/>
    <lineage>
        <taxon>Eukaryota</taxon>
        <taxon>Amoebozoa</taxon>
        <taxon>Evosea</taxon>
        <taxon>Eumycetozoa</taxon>
        <taxon>Dictyostelia</taxon>
        <taxon>Acytosteliales</taxon>
        <taxon>Acytosteliaceae</taxon>
        <taxon>Heterostelium</taxon>
    </lineage>
</organism>
<gene>
    <name evidence="1" type="ORF">PPL_08215</name>
</gene>
<keyword evidence="2" id="KW-1185">Reference proteome</keyword>
<dbReference type="EMBL" id="ADBJ01000037">
    <property type="protein sequence ID" value="EFA78754.1"/>
    <property type="molecule type" value="Genomic_DNA"/>
</dbReference>